<evidence type="ECO:0000313" key="6">
    <source>
        <dbReference type="EMBL" id="MDG3013652.1"/>
    </source>
</evidence>
<comment type="similarity">
    <text evidence="1">Belongs to the ATP-dependent AMP-binding enzyme family.</text>
</comment>
<evidence type="ECO:0000256" key="1">
    <source>
        <dbReference type="ARBA" id="ARBA00006432"/>
    </source>
</evidence>
<dbReference type="GO" id="GO:0005886">
    <property type="term" value="C:plasma membrane"/>
    <property type="evidence" value="ECO:0007669"/>
    <property type="project" value="TreeGrafter"/>
</dbReference>
<dbReference type="PANTHER" id="PTHR43107:SF15">
    <property type="entry name" value="FATTY ACID TRANSPORT PROTEIN 3, ISOFORM A"/>
    <property type="match status" value="1"/>
</dbReference>
<dbReference type="InterPro" id="IPR042099">
    <property type="entry name" value="ANL_N_sf"/>
</dbReference>
<keyword evidence="4" id="KW-0067">ATP-binding</keyword>
<protein>
    <submittedName>
        <fullName evidence="6">AMP-binding protein</fullName>
    </submittedName>
</protein>
<evidence type="ECO:0000256" key="3">
    <source>
        <dbReference type="ARBA" id="ARBA00022741"/>
    </source>
</evidence>
<dbReference type="Pfam" id="PF00501">
    <property type="entry name" value="AMP-binding"/>
    <property type="match status" value="1"/>
</dbReference>
<dbReference type="InterPro" id="IPR000873">
    <property type="entry name" value="AMP-dep_synth/lig_dom"/>
</dbReference>
<dbReference type="GO" id="GO:0005324">
    <property type="term" value="F:long-chain fatty acid transmembrane transporter activity"/>
    <property type="evidence" value="ECO:0007669"/>
    <property type="project" value="TreeGrafter"/>
</dbReference>
<dbReference type="Proteomes" id="UP001152755">
    <property type="component" value="Unassembled WGS sequence"/>
</dbReference>
<dbReference type="GO" id="GO:0004467">
    <property type="term" value="F:long-chain fatty acid-CoA ligase activity"/>
    <property type="evidence" value="ECO:0007669"/>
    <property type="project" value="TreeGrafter"/>
</dbReference>
<reference evidence="6" key="1">
    <citation type="submission" date="2022-08" db="EMBL/GenBank/DDBJ databases">
        <title>Genome analysis of Corynebacteriales strain.</title>
        <authorList>
            <person name="Lee S.D."/>
        </authorList>
    </citation>
    <scope>NUCLEOTIDE SEQUENCE</scope>
    <source>
        <strain evidence="6">D3-21</strain>
    </source>
</reference>
<dbReference type="Gene3D" id="3.40.50.1820">
    <property type="entry name" value="alpha/beta hydrolase"/>
    <property type="match status" value="1"/>
</dbReference>
<dbReference type="AlphaFoldDB" id="A0A9X4LYR6"/>
<dbReference type="InterPro" id="IPR045851">
    <property type="entry name" value="AMP-bd_C_sf"/>
</dbReference>
<dbReference type="Gene3D" id="3.40.50.12780">
    <property type="entry name" value="N-terminal domain of ligase-like"/>
    <property type="match status" value="1"/>
</dbReference>
<feature type="domain" description="AMP-dependent synthetase/ligase" evidence="5">
    <location>
        <begin position="449"/>
        <end position="776"/>
    </location>
</feature>
<accession>A0A9X4LYR6</accession>
<dbReference type="InterPro" id="IPR029058">
    <property type="entry name" value="AB_hydrolase_fold"/>
</dbReference>
<keyword evidence="2" id="KW-0436">Ligase</keyword>
<sequence>MQLNQKTILGPVNRVLATAQNGLEVLRLGGLDTAVEPTPFEVLERRPMYRLRRYFPEVEAGSRPAMLLVPPMMLDANVYDVTRQAGAVGVLHDHGVDPWVIDFGSPDREAGGLARTLADHVVAVSQAVDQVRAQTGRDVHLSGYSQGGMFAYQAGAYRQSAGLASIVTFGSPADTLAALPLGLPEGLATKGAEILADHVLNKVYLPAWAARIGFQLMDPAKTAKSRIDFLRQLHDREALLPREQQRRFLEAEGWVAWSGPAIAELLKQFIVHNRMMTGGFVIEDRLVSLAEISCPVLSFVGEVDDIGQPPAVRGIVRAAPRADVYEMTLRAGHFGLVVGSTAAAQTWPAVAQWALWREGLGPAPDKVHPMEVSTETAGPSGVSVSSRITHGVTSIADIGLGAAKGLVGITLGVGRSSAAIAGEAVRTLPRLARLGQIQPHTRVSLGQLLDEQARRSPDGECFLFEDRVHTNEAVKERIDNVVRGLISLGVRQGAHVGVLMDTRPSALAATAALSRLGAVAVLLPPDQELATAVELGEVCAIIADPEHLETAARTGCQVYVLGGGDTRDLGLGDRPGVVDMERIDPDSVRLPDWYSPNPGLARDLAFVMFTRSGGRTEAKQITNRRWAVSAFGTATAAALGRGDTVYCLTPLHHPSGLLTSLGGAVAGGSRIALMGTFDPGRFRDEVHRYGVTVVSYTWNQLRELVDLEDPAVDDHHPIRLFIGSGMPLGLWERVLERFAPAQVVEFYASTEGSVVLANLSTGKPGAKGRPLPGTAAVELAAYDAVSGRFLEDEHGFIRQCEVGEVGRLMARARADVDPSTATMRGVFAQGDTWAPTAHLFRRDGDGDYWMVDNIHSVVRSAAGPVYTMPIADALAALPGIDVVVSYGIAAGEHECAVTAVTLRGGAELTSADLSEALSALAPDQRPALVHVVDSIPTTTWYRPRSKELRAAGAPAPGPAAWSYNPAGGKYQRLTKASLQRMGLPVGAARNGVATSSRPAGTGIAE</sequence>
<dbReference type="RefSeq" id="WP_332519186.1">
    <property type="nucleotide sequence ID" value="NZ_JANRHA010000001.1"/>
</dbReference>
<dbReference type="Gene3D" id="3.30.300.30">
    <property type="match status" value="1"/>
</dbReference>
<dbReference type="EMBL" id="JANRHA010000001">
    <property type="protein sequence ID" value="MDG3013652.1"/>
    <property type="molecule type" value="Genomic_DNA"/>
</dbReference>
<name>A0A9X4LYR6_9ACTN</name>
<comment type="caution">
    <text evidence="6">The sequence shown here is derived from an EMBL/GenBank/DDBJ whole genome shotgun (WGS) entry which is preliminary data.</text>
</comment>
<proteinExistence type="inferred from homology"/>
<dbReference type="PANTHER" id="PTHR43107">
    <property type="entry name" value="LONG-CHAIN FATTY ACID TRANSPORT PROTEIN"/>
    <property type="match status" value="1"/>
</dbReference>
<evidence type="ECO:0000313" key="7">
    <source>
        <dbReference type="Proteomes" id="UP001152755"/>
    </source>
</evidence>
<evidence type="ECO:0000259" key="5">
    <source>
        <dbReference type="Pfam" id="PF00501"/>
    </source>
</evidence>
<gene>
    <name evidence="6" type="ORF">NVS88_03660</name>
</gene>
<dbReference type="GO" id="GO:0005524">
    <property type="term" value="F:ATP binding"/>
    <property type="evidence" value="ECO:0007669"/>
    <property type="project" value="UniProtKB-KW"/>
</dbReference>
<evidence type="ECO:0000256" key="2">
    <source>
        <dbReference type="ARBA" id="ARBA00022598"/>
    </source>
</evidence>
<dbReference type="NCBIfam" id="NF005898">
    <property type="entry name" value="PRK07868.1"/>
    <property type="match status" value="1"/>
</dbReference>
<dbReference type="SUPFAM" id="SSF56801">
    <property type="entry name" value="Acetyl-CoA synthetase-like"/>
    <property type="match status" value="1"/>
</dbReference>
<organism evidence="6 7">
    <name type="scientific">Speluncibacter jeojiensis</name>
    <dbReference type="NCBI Taxonomy" id="2710754"/>
    <lineage>
        <taxon>Bacteria</taxon>
        <taxon>Bacillati</taxon>
        <taxon>Actinomycetota</taxon>
        <taxon>Actinomycetes</taxon>
        <taxon>Mycobacteriales</taxon>
        <taxon>Speluncibacteraceae</taxon>
        <taxon>Speluncibacter</taxon>
    </lineage>
</organism>
<evidence type="ECO:0000256" key="4">
    <source>
        <dbReference type="ARBA" id="ARBA00022840"/>
    </source>
</evidence>
<keyword evidence="3" id="KW-0547">Nucleotide-binding</keyword>
<keyword evidence="7" id="KW-1185">Reference proteome</keyword>
<dbReference type="GO" id="GO:0044539">
    <property type="term" value="P:long-chain fatty acid import into cell"/>
    <property type="evidence" value="ECO:0007669"/>
    <property type="project" value="TreeGrafter"/>
</dbReference>
<dbReference type="SUPFAM" id="SSF53474">
    <property type="entry name" value="alpha/beta-Hydrolases"/>
    <property type="match status" value="1"/>
</dbReference>